<reference evidence="2" key="1">
    <citation type="submission" date="2021-05" db="EMBL/GenBank/DDBJ databases">
        <authorList>
            <person name="Pietrasiak N."/>
            <person name="Ward R."/>
            <person name="Stajich J.E."/>
            <person name="Kurbessoian T."/>
        </authorList>
    </citation>
    <scope>NUCLEOTIDE SEQUENCE</scope>
    <source>
        <strain evidence="2">GSE-TBD4-15B</strain>
    </source>
</reference>
<dbReference type="Pfam" id="PF19964">
    <property type="entry name" value="EAD11"/>
    <property type="match status" value="1"/>
</dbReference>
<evidence type="ECO:0000313" key="3">
    <source>
        <dbReference type="Proteomes" id="UP000707356"/>
    </source>
</evidence>
<accession>A0A951U4D7</accession>
<evidence type="ECO:0000313" key="2">
    <source>
        <dbReference type="EMBL" id="MBW4465540.1"/>
    </source>
</evidence>
<gene>
    <name evidence="2" type="ORF">KME07_08875</name>
</gene>
<dbReference type="InterPro" id="IPR045439">
    <property type="entry name" value="EAD11"/>
</dbReference>
<dbReference type="EMBL" id="JAHHHV010000048">
    <property type="protein sequence ID" value="MBW4465540.1"/>
    <property type="molecule type" value="Genomic_DNA"/>
</dbReference>
<organism evidence="2 3">
    <name type="scientific">Pegethrix bostrychoides GSE-TBD4-15B</name>
    <dbReference type="NCBI Taxonomy" id="2839662"/>
    <lineage>
        <taxon>Bacteria</taxon>
        <taxon>Bacillati</taxon>
        <taxon>Cyanobacteriota</taxon>
        <taxon>Cyanophyceae</taxon>
        <taxon>Oculatellales</taxon>
        <taxon>Oculatellaceae</taxon>
        <taxon>Pegethrix</taxon>
    </lineage>
</organism>
<feature type="domain" description="Effector-associated" evidence="1">
    <location>
        <begin position="8"/>
        <end position="82"/>
    </location>
</feature>
<evidence type="ECO:0000259" key="1">
    <source>
        <dbReference type="Pfam" id="PF19964"/>
    </source>
</evidence>
<dbReference type="AlphaFoldDB" id="A0A951U4D7"/>
<comment type="caution">
    <text evidence="2">The sequence shown here is derived from an EMBL/GenBank/DDBJ whole genome shotgun (WGS) entry which is preliminary data.</text>
</comment>
<sequence>MNEIFKVVRELIQENDMQLASKILLEVAEQNSSRFHNEIIGHRASLRQIANDERKGIATDESIRKQKKRIRYALLEVTDEIDKELSSAGKRRSLNKSSNLSKGVVFEGTVSQVIVQQTEKGLNFVMNKEKIIEISGNTGNVSISAPLVIADTIENSFNALAKSDFTEDKVKTLLEQLLKDINELNKVVPQGQAKLGEKLARDAETLVKEATSSEPRREWYELSVKGLKDAASSIGEIATPVLETVNKLVKLLLI</sequence>
<dbReference type="Proteomes" id="UP000707356">
    <property type="component" value="Unassembled WGS sequence"/>
</dbReference>
<reference evidence="2" key="2">
    <citation type="journal article" date="2022" name="Microbiol. Resour. Announc.">
        <title>Metagenome Sequencing to Explore Phylogenomics of Terrestrial Cyanobacteria.</title>
        <authorList>
            <person name="Ward R.D."/>
            <person name="Stajich J.E."/>
            <person name="Johansen J.R."/>
            <person name="Huntemann M."/>
            <person name="Clum A."/>
            <person name="Foster B."/>
            <person name="Foster B."/>
            <person name="Roux S."/>
            <person name="Palaniappan K."/>
            <person name="Varghese N."/>
            <person name="Mukherjee S."/>
            <person name="Reddy T.B.K."/>
            <person name="Daum C."/>
            <person name="Copeland A."/>
            <person name="Chen I.A."/>
            <person name="Ivanova N.N."/>
            <person name="Kyrpides N.C."/>
            <person name="Shapiro N."/>
            <person name="Eloe-Fadrosh E.A."/>
            <person name="Pietrasiak N."/>
        </authorList>
    </citation>
    <scope>NUCLEOTIDE SEQUENCE</scope>
    <source>
        <strain evidence="2">GSE-TBD4-15B</strain>
    </source>
</reference>
<proteinExistence type="predicted"/>
<name>A0A951U4D7_9CYAN</name>
<protein>
    <recommendedName>
        <fullName evidence="1">Effector-associated domain-containing protein</fullName>
    </recommendedName>
</protein>